<reference evidence="2 3" key="1">
    <citation type="journal article" date="2018" name="Front. Microbiol.">
        <title>Genomic and genetic insights into a cosmopolitan fungus, Paecilomyces variotii (Eurotiales).</title>
        <authorList>
            <person name="Urquhart A.S."/>
            <person name="Mondo S.J."/>
            <person name="Makela M.R."/>
            <person name="Hane J.K."/>
            <person name="Wiebenga A."/>
            <person name="He G."/>
            <person name="Mihaltcheva S."/>
            <person name="Pangilinan J."/>
            <person name="Lipzen A."/>
            <person name="Barry K."/>
            <person name="de Vries R.P."/>
            <person name="Grigoriev I.V."/>
            <person name="Idnurm A."/>
        </authorList>
    </citation>
    <scope>NUCLEOTIDE SEQUENCE [LARGE SCALE GENOMIC DNA]</scope>
    <source>
        <strain evidence="2 3">CBS 101075</strain>
    </source>
</reference>
<proteinExistence type="predicted"/>
<feature type="transmembrane region" description="Helical" evidence="1">
    <location>
        <begin position="85"/>
        <end position="103"/>
    </location>
</feature>
<keyword evidence="3" id="KW-1185">Reference proteome</keyword>
<dbReference type="AlphaFoldDB" id="A0A443I7B8"/>
<comment type="caution">
    <text evidence="2">The sequence shown here is derived from an EMBL/GenBank/DDBJ whole genome shotgun (WGS) entry which is preliminary data.</text>
</comment>
<evidence type="ECO:0000313" key="3">
    <source>
        <dbReference type="Proteomes" id="UP000283841"/>
    </source>
</evidence>
<keyword evidence="1" id="KW-1133">Transmembrane helix</keyword>
<evidence type="ECO:0000256" key="1">
    <source>
        <dbReference type="SAM" id="Phobius"/>
    </source>
</evidence>
<dbReference type="Proteomes" id="UP000283841">
    <property type="component" value="Unassembled WGS sequence"/>
</dbReference>
<accession>A0A443I7B8</accession>
<dbReference type="VEuPathDB" id="FungiDB:C8Q69DRAFT_453288"/>
<sequence length="190" mass="21650">MILSWTQRDSIRHHTIISPPLPFFPFISLSLCPSDSLYLSIFFLSLSLSLSLSWQKQKKPHSDVKAGPVEFRPTRTAGRTRGRSPAFVLLQSIAFNYLFMVFLTCSDFIRFSIIVLLPRSLPVYIIEVIPPPSSDGQKIHYFESSEHRRHYCRRPVVHTESTGALDGNRFLRLSSLGHTELCYGLPEDPG</sequence>
<dbReference type="RefSeq" id="XP_028489639.1">
    <property type="nucleotide sequence ID" value="XM_028629616.1"/>
</dbReference>
<keyword evidence="1" id="KW-0812">Transmembrane</keyword>
<gene>
    <name evidence="2" type="ORF">C8Q69DRAFT_453288</name>
</gene>
<evidence type="ECO:0000313" key="2">
    <source>
        <dbReference type="EMBL" id="RWQ99994.1"/>
    </source>
</evidence>
<organism evidence="2 3">
    <name type="scientific">Byssochlamys spectabilis</name>
    <name type="common">Paecilomyces variotii</name>
    <dbReference type="NCBI Taxonomy" id="264951"/>
    <lineage>
        <taxon>Eukaryota</taxon>
        <taxon>Fungi</taxon>
        <taxon>Dikarya</taxon>
        <taxon>Ascomycota</taxon>
        <taxon>Pezizomycotina</taxon>
        <taxon>Eurotiomycetes</taxon>
        <taxon>Eurotiomycetidae</taxon>
        <taxon>Eurotiales</taxon>
        <taxon>Thermoascaceae</taxon>
        <taxon>Paecilomyces</taxon>
    </lineage>
</organism>
<dbReference type="GeneID" id="39598893"/>
<dbReference type="EMBL" id="RCNU01000001">
    <property type="protein sequence ID" value="RWQ99994.1"/>
    <property type="molecule type" value="Genomic_DNA"/>
</dbReference>
<name>A0A443I7B8_BYSSP</name>
<protein>
    <submittedName>
        <fullName evidence="2">Uncharacterized protein</fullName>
    </submittedName>
</protein>
<keyword evidence="1" id="KW-0472">Membrane</keyword>